<keyword evidence="4" id="KW-0472">Membrane</keyword>
<dbReference type="PANTHER" id="PTHR44688:SF16">
    <property type="entry name" value="DNA-BINDING TRANSCRIPTIONAL ACTIVATOR DEVR_DOSR"/>
    <property type="match status" value="1"/>
</dbReference>
<evidence type="ECO:0000256" key="2">
    <source>
        <dbReference type="ARBA" id="ARBA00023125"/>
    </source>
</evidence>
<evidence type="ECO:0000313" key="6">
    <source>
        <dbReference type="EMBL" id="MPL70470.1"/>
    </source>
</evidence>
<dbReference type="AlphaFoldDB" id="A0A644TUB1"/>
<sequence length="436" mass="48455">MPKTGSVEGVRKPLPWRSYLALAAGILASLMLLLDLRITLRLDDPANYAAELLELKAGRTEELASALEAVSYQFLSNSLLNETLASYTSDKELYDISRWNAVFSDHLEGVTGTVPEIEDAVFFDLNALGRIPLTMSDSLTRRTWIPVRETILESAAAAEGRPVWAVLSQESPRPAEAKNHGSPLLCARLIKRIPDGFRLGVLVLLIDPDRFSRTVGGFSQDEGISVSKKTDYNLLLDKDGRILASVDPSFSLKTASEAIPDFSFRLEGRLPPATPGRYRNSSFWVVYNPVPGKDWTILSILPISAKPFPALVRLLLLAILGFSIWIVTVYVRSARKEPSRVEKEFRLPSWWSELSPKEALVLLFLLTGKGNKEIASILGIREQTVKNYLHSAYGRIGAQDRVSAIVRLRDAGLDLESIRLHAEKNPDFSLDPRLFS</sequence>
<accession>A0A644TUB1</accession>
<keyword evidence="3" id="KW-0804">Transcription</keyword>
<keyword evidence="4" id="KW-1133">Transmembrane helix</keyword>
<dbReference type="SMART" id="SM00421">
    <property type="entry name" value="HTH_LUXR"/>
    <property type="match status" value="1"/>
</dbReference>
<dbReference type="PANTHER" id="PTHR44688">
    <property type="entry name" value="DNA-BINDING TRANSCRIPTIONAL ACTIVATOR DEVR_DOSR"/>
    <property type="match status" value="1"/>
</dbReference>
<evidence type="ECO:0000259" key="5">
    <source>
        <dbReference type="PROSITE" id="PS50043"/>
    </source>
</evidence>
<feature type="domain" description="HTH luxR-type" evidence="5">
    <location>
        <begin position="347"/>
        <end position="412"/>
    </location>
</feature>
<dbReference type="PRINTS" id="PR00038">
    <property type="entry name" value="HTHLUXR"/>
</dbReference>
<protein>
    <recommendedName>
        <fullName evidence="5">HTH luxR-type domain-containing protein</fullName>
    </recommendedName>
</protein>
<keyword evidence="2" id="KW-0238">DNA-binding</keyword>
<keyword evidence="4" id="KW-0812">Transmembrane</keyword>
<dbReference type="PROSITE" id="PS50043">
    <property type="entry name" value="HTH_LUXR_2"/>
    <property type="match status" value="1"/>
</dbReference>
<comment type="caution">
    <text evidence="6">The sequence shown here is derived from an EMBL/GenBank/DDBJ whole genome shotgun (WGS) entry which is preliminary data.</text>
</comment>
<dbReference type="InterPro" id="IPR016032">
    <property type="entry name" value="Sig_transdc_resp-reg_C-effctor"/>
</dbReference>
<evidence type="ECO:0000256" key="1">
    <source>
        <dbReference type="ARBA" id="ARBA00023015"/>
    </source>
</evidence>
<evidence type="ECO:0000256" key="3">
    <source>
        <dbReference type="ARBA" id="ARBA00023163"/>
    </source>
</evidence>
<dbReference type="GO" id="GO:0006355">
    <property type="term" value="P:regulation of DNA-templated transcription"/>
    <property type="evidence" value="ECO:0007669"/>
    <property type="project" value="InterPro"/>
</dbReference>
<keyword evidence="1" id="KW-0805">Transcription regulation</keyword>
<dbReference type="CDD" id="cd06170">
    <property type="entry name" value="LuxR_C_like"/>
    <property type="match status" value="1"/>
</dbReference>
<feature type="transmembrane region" description="Helical" evidence="4">
    <location>
        <begin position="16"/>
        <end position="34"/>
    </location>
</feature>
<dbReference type="Pfam" id="PF00196">
    <property type="entry name" value="GerE"/>
    <property type="match status" value="1"/>
</dbReference>
<dbReference type="InterPro" id="IPR036388">
    <property type="entry name" value="WH-like_DNA-bd_sf"/>
</dbReference>
<feature type="transmembrane region" description="Helical" evidence="4">
    <location>
        <begin position="310"/>
        <end position="331"/>
    </location>
</feature>
<organism evidence="6">
    <name type="scientific">bioreactor metagenome</name>
    <dbReference type="NCBI Taxonomy" id="1076179"/>
    <lineage>
        <taxon>unclassified sequences</taxon>
        <taxon>metagenomes</taxon>
        <taxon>ecological metagenomes</taxon>
    </lineage>
</organism>
<dbReference type="InterPro" id="IPR000792">
    <property type="entry name" value="Tscrpt_reg_LuxR_C"/>
</dbReference>
<dbReference type="Gene3D" id="1.10.10.10">
    <property type="entry name" value="Winged helix-like DNA-binding domain superfamily/Winged helix DNA-binding domain"/>
    <property type="match status" value="1"/>
</dbReference>
<dbReference type="PROSITE" id="PS00622">
    <property type="entry name" value="HTH_LUXR_1"/>
    <property type="match status" value="1"/>
</dbReference>
<gene>
    <name evidence="6" type="ORF">SDC9_16226</name>
</gene>
<proteinExistence type="predicted"/>
<name>A0A644TUB1_9ZZZZ</name>
<dbReference type="SUPFAM" id="SSF46894">
    <property type="entry name" value="C-terminal effector domain of the bipartite response regulators"/>
    <property type="match status" value="1"/>
</dbReference>
<dbReference type="EMBL" id="VSSQ01000053">
    <property type="protein sequence ID" value="MPL70470.1"/>
    <property type="molecule type" value="Genomic_DNA"/>
</dbReference>
<dbReference type="Gene3D" id="3.30.450.20">
    <property type="entry name" value="PAS domain"/>
    <property type="match status" value="1"/>
</dbReference>
<evidence type="ECO:0000256" key="4">
    <source>
        <dbReference type="SAM" id="Phobius"/>
    </source>
</evidence>
<reference evidence="6" key="1">
    <citation type="submission" date="2019-08" db="EMBL/GenBank/DDBJ databases">
        <authorList>
            <person name="Kucharzyk K."/>
            <person name="Murdoch R.W."/>
            <person name="Higgins S."/>
            <person name="Loffler F."/>
        </authorList>
    </citation>
    <scope>NUCLEOTIDE SEQUENCE</scope>
</reference>
<dbReference type="GO" id="GO:0003677">
    <property type="term" value="F:DNA binding"/>
    <property type="evidence" value="ECO:0007669"/>
    <property type="project" value="UniProtKB-KW"/>
</dbReference>